<feature type="domain" description="Glucosamine/galactosamine-6-phosphate isomerase" evidence="4">
    <location>
        <begin position="10"/>
        <end position="229"/>
    </location>
</feature>
<gene>
    <name evidence="3 5" type="primary">nagB</name>
    <name evidence="5" type="ORF">QGM71_05075</name>
</gene>
<evidence type="ECO:0000256" key="2">
    <source>
        <dbReference type="ARBA" id="ARBA00023277"/>
    </source>
</evidence>
<feature type="active site" description="Proton acceptor; for enolization step" evidence="3">
    <location>
        <position position="67"/>
    </location>
</feature>
<comment type="function">
    <text evidence="3">Catalyzes the reversible isomerization-deamination of glucosamine 6-phosphate (GlcN6P) to form fructose 6-phosphate (Fru6P) and ammonium ion.</text>
</comment>
<evidence type="ECO:0000256" key="1">
    <source>
        <dbReference type="ARBA" id="ARBA00022801"/>
    </source>
</evidence>
<keyword evidence="1 3" id="KW-0378">Hydrolase</keyword>
<dbReference type="EC" id="3.5.99.6" evidence="3"/>
<dbReference type="PANTHER" id="PTHR11280:SF5">
    <property type="entry name" value="GLUCOSAMINE-6-PHOSPHATE ISOMERASE"/>
    <property type="match status" value="1"/>
</dbReference>
<feature type="active site" description="For ring-opening step" evidence="3">
    <location>
        <position position="136"/>
    </location>
</feature>
<comment type="caution">
    <text evidence="5">The sequence shown here is derived from an EMBL/GenBank/DDBJ whole genome shotgun (WGS) entry which is preliminary data.</text>
</comment>
<accession>A0ABU6KC29</accession>
<keyword evidence="6" id="KW-1185">Reference proteome</keyword>
<dbReference type="SUPFAM" id="SSF100950">
    <property type="entry name" value="NagB/RpiA/CoA transferase-like"/>
    <property type="match status" value="1"/>
</dbReference>
<feature type="active site" description="For ring-opening step" evidence="3">
    <location>
        <position position="143"/>
    </location>
</feature>
<feature type="active site" description="Proton acceptor; for ring-opening step" evidence="3">
    <location>
        <position position="138"/>
    </location>
</feature>
<dbReference type="EMBL" id="JARZFX010000002">
    <property type="protein sequence ID" value="MEC5422871.1"/>
    <property type="molecule type" value="Genomic_DNA"/>
</dbReference>
<dbReference type="RefSeq" id="WP_327606444.1">
    <property type="nucleotide sequence ID" value="NZ_JARZFX010000002.1"/>
</dbReference>
<comment type="similarity">
    <text evidence="3">Belongs to the glucosamine/galactosamine-6-phosphate isomerase family. NagB subfamily.</text>
</comment>
<dbReference type="NCBIfam" id="TIGR00502">
    <property type="entry name" value="nagB"/>
    <property type="match status" value="1"/>
</dbReference>
<dbReference type="InterPro" id="IPR006148">
    <property type="entry name" value="Glc/Gal-6P_isomerase"/>
</dbReference>
<proteinExistence type="inferred from homology"/>
<dbReference type="Pfam" id="PF01182">
    <property type="entry name" value="Glucosamine_iso"/>
    <property type="match status" value="1"/>
</dbReference>
<dbReference type="InterPro" id="IPR037171">
    <property type="entry name" value="NagB/RpiA_transferase-like"/>
</dbReference>
<protein>
    <recommendedName>
        <fullName evidence="3">Glucosamine-6-phosphate deaminase</fullName>
        <ecNumber evidence="3">3.5.99.6</ecNumber>
    </recommendedName>
    <alternativeName>
        <fullName evidence="3">GlcN6P deaminase</fullName>
        <shortName evidence="3">GNPDA</shortName>
    </alternativeName>
    <alternativeName>
        <fullName evidence="3">Glucosamine-6-phosphate isomerase</fullName>
    </alternativeName>
</protein>
<dbReference type="GO" id="GO:0004342">
    <property type="term" value="F:glucosamine-6-phosphate deaminase activity"/>
    <property type="evidence" value="ECO:0007669"/>
    <property type="project" value="UniProtKB-EC"/>
</dbReference>
<dbReference type="HAMAP" id="MF_01241">
    <property type="entry name" value="GlcN6P_deamin"/>
    <property type="match status" value="1"/>
</dbReference>
<comment type="pathway">
    <text evidence="3">Amino-sugar metabolism; N-acetylneuraminate degradation; D-fructose 6-phosphate from N-acetylneuraminate: step 5/5.</text>
</comment>
<sequence>MEIIKVKDYQQMSEKACQLLKDKIQEREQPVIGLATGSTPEGLYQCLIEKYKRNELSFKDVVTFNLDEYVGLEKDDPNSYAYYMNEKLFKHIDISKEHAHLPGGVTTDLEIECQDYEKLIRDAKHVDVQLLGLGVNGHIGFNEPGTAFTSRTHVVNLDETTRQANARFFNSIDEVPTKAITMGIDTIMESKEILLLVSGESKSEAVARLLQGKVSEDFPASILQEHNRVTILADEAALSKV</sequence>
<comment type="catalytic activity">
    <reaction evidence="3">
        <text>alpha-D-glucosamine 6-phosphate + H2O = beta-D-fructose 6-phosphate + NH4(+)</text>
        <dbReference type="Rhea" id="RHEA:12172"/>
        <dbReference type="ChEBI" id="CHEBI:15377"/>
        <dbReference type="ChEBI" id="CHEBI:28938"/>
        <dbReference type="ChEBI" id="CHEBI:57634"/>
        <dbReference type="ChEBI" id="CHEBI:75989"/>
        <dbReference type="EC" id="3.5.99.6"/>
    </reaction>
</comment>
<comment type="caution">
    <text evidence="3">Lacks conserved residue(s) required for the propagation of feature annotation.</text>
</comment>
<evidence type="ECO:0000313" key="5">
    <source>
        <dbReference type="EMBL" id="MEC5422871.1"/>
    </source>
</evidence>
<evidence type="ECO:0000259" key="4">
    <source>
        <dbReference type="Pfam" id="PF01182"/>
    </source>
</evidence>
<organism evidence="5 6">
    <name type="scientific">Virgibacillus tibetensis</name>
    <dbReference type="NCBI Taxonomy" id="3042313"/>
    <lineage>
        <taxon>Bacteria</taxon>
        <taxon>Bacillati</taxon>
        <taxon>Bacillota</taxon>
        <taxon>Bacilli</taxon>
        <taxon>Bacillales</taxon>
        <taxon>Bacillaceae</taxon>
        <taxon>Virgibacillus</taxon>
    </lineage>
</organism>
<name>A0ABU6KC29_9BACI</name>
<dbReference type="Gene3D" id="3.40.50.1360">
    <property type="match status" value="1"/>
</dbReference>
<reference evidence="5 6" key="1">
    <citation type="journal article" date="2024" name="Int. J. Syst. Evol. Microbiol.">
        <title>Virgibacillus tibetensis sp. nov., isolated from salt lake on the Tibetan Plateau of China.</title>
        <authorList>
            <person name="Phurbu D."/>
            <person name="Liu Z.-X."/>
            <person name="Wang R."/>
            <person name="Zheng Y.-Y."/>
            <person name="Liu H.-C."/>
            <person name="Zhou Y.-G."/>
            <person name="Yu Y.-J."/>
            <person name="Li A.-H."/>
        </authorList>
    </citation>
    <scope>NUCLEOTIDE SEQUENCE [LARGE SCALE GENOMIC DNA]</scope>
    <source>
        <strain evidence="5 6">C22-A2</strain>
    </source>
</reference>
<dbReference type="CDD" id="cd01399">
    <property type="entry name" value="GlcN6P_deaminase"/>
    <property type="match status" value="1"/>
</dbReference>
<evidence type="ECO:0000313" key="6">
    <source>
        <dbReference type="Proteomes" id="UP001335737"/>
    </source>
</evidence>
<dbReference type="Proteomes" id="UP001335737">
    <property type="component" value="Unassembled WGS sequence"/>
</dbReference>
<dbReference type="InterPro" id="IPR004547">
    <property type="entry name" value="Glucosamine6P_isomerase"/>
</dbReference>
<keyword evidence="2 3" id="KW-0119">Carbohydrate metabolism</keyword>
<evidence type="ECO:0000256" key="3">
    <source>
        <dbReference type="HAMAP-Rule" id="MF_01241"/>
    </source>
</evidence>
<dbReference type="PANTHER" id="PTHR11280">
    <property type="entry name" value="GLUCOSAMINE-6-PHOSPHATE ISOMERASE"/>
    <property type="match status" value="1"/>
</dbReference>